<evidence type="ECO:0000313" key="2">
    <source>
        <dbReference type="Proteomes" id="UP000243015"/>
    </source>
</evidence>
<comment type="caution">
    <text evidence="1">The sequence shown here is derived from an EMBL/GenBank/DDBJ whole genome shotgun (WGS) entry which is preliminary data.</text>
</comment>
<dbReference type="EMBL" id="LHPM01000018">
    <property type="protein sequence ID" value="OAL62874.1"/>
    <property type="molecule type" value="Genomic_DNA"/>
</dbReference>
<sequence>MVGTVEVAVQKRITGNFQIPMQAAYWSDELCAERRLDAISSREEGPIDQGPEAKLTFFSSLQGEVNMHQVLVSRGLSPARGCGTPYHGQLNMDSAQSRPLHRWTFRDRPNGNSEDAEARKTVDTFQWAHSELTGSLMHGHENRARYAKAEDEEMRRPSRIALPPESYGVVAVRSPQKEGEETGNISPLLYLSMCSIG</sequence>
<proteinExistence type="predicted"/>
<dbReference type="Proteomes" id="UP000243015">
    <property type="component" value="Unassembled WGS sequence"/>
</dbReference>
<gene>
    <name evidence="1" type="ORF">A7C99_5258</name>
</gene>
<protein>
    <submittedName>
        <fullName evidence="1">Uncharacterized protein</fullName>
    </submittedName>
</protein>
<reference evidence="1 2" key="1">
    <citation type="submission" date="2016-05" db="EMBL/GenBank/DDBJ databases">
        <title>Genome sequencing of Trichophyton rubrum CMCC(F)T1i isolated from hair.</title>
        <authorList>
            <person name="Zhan P."/>
            <person name="Tao Y."/>
            <person name="Liu W."/>
        </authorList>
    </citation>
    <scope>NUCLEOTIDE SEQUENCE [LARGE SCALE GENOMIC DNA]</scope>
    <source>
        <strain evidence="2">CMCC(F)T1i</strain>
    </source>
</reference>
<organism evidence="1 2">
    <name type="scientific">Trichophyton rubrum</name>
    <name type="common">Athlete's foot fungus</name>
    <name type="synonym">Epidermophyton rubrum</name>
    <dbReference type="NCBI Taxonomy" id="5551"/>
    <lineage>
        <taxon>Eukaryota</taxon>
        <taxon>Fungi</taxon>
        <taxon>Dikarya</taxon>
        <taxon>Ascomycota</taxon>
        <taxon>Pezizomycotina</taxon>
        <taxon>Eurotiomycetes</taxon>
        <taxon>Eurotiomycetidae</taxon>
        <taxon>Onygenales</taxon>
        <taxon>Arthrodermataceae</taxon>
        <taxon>Trichophyton</taxon>
    </lineage>
</organism>
<name>A0A178ES78_TRIRU</name>
<evidence type="ECO:0000313" key="1">
    <source>
        <dbReference type="EMBL" id="OAL62874.1"/>
    </source>
</evidence>
<accession>A0A178ES78</accession>
<dbReference type="AlphaFoldDB" id="A0A178ES78"/>